<proteinExistence type="predicted"/>
<reference evidence="1" key="1">
    <citation type="submission" date="2020-04" db="EMBL/GenBank/DDBJ databases">
        <authorList>
            <person name="Alioto T."/>
            <person name="Alioto T."/>
            <person name="Gomez Garrido J."/>
        </authorList>
    </citation>
    <scope>NUCLEOTIDE SEQUENCE</scope>
    <source>
        <strain evidence="1">A484AB</strain>
    </source>
</reference>
<name>A0A7D9EMD4_PARCT</name>
<evidence type="ECO:0000313" key="2">
    <source>
        <dbReference type="Proteomes" id="UP001152795"/>
    </source>
</evidence>
<dbReference type="AlphaFoldDB" id="A0A7D9EMD4"/>
<keyword evidence="2" id="KW-1185">Reference proteome</keyword>
<organism evidence="1 2">
    <name type="scientific">Paramuricea clavata</name>
    <name type="common">Red gorgonian</name>
    <name type="synonym">Violescent sea-whip</name>
    <dbReference type="NCBI Taxonomy" id="317549"/>
    <lineage>
        <taxon>Eukaryota</taxon>
        <taxon>Metazoa</taxon>
        <taxon>Cnidaria</taxon>
        <taxon>Anthozoa</taxon>
        <taxon>Octocorallia</taxon>
        <taxon>Malacalcyonacea</taxon>
        <taxon>Plexauridae</taxon>
        <taxon>Paramuricea</taxon>
    </lineage>
</organism>
<dbReference type="Proteomes" id="UP001152795">
    <property type="component" value="Unassembled WGS sequence"/>
</dbReference>
<gene>
    <name evidence="1" type="ORF">PACLA_8A068115</name>
</gene>
<dbReference type="EMBL" id="CACRXK020006900">
    <property type="protein sequence ID" value="CAB4010776.1"/>
    <property type="molecule type" value="Genomic_DNA"/>
</dbReference>
<accession>A0A7D9EMD4</accession>
<sequence length="135" mass="15826">MMYLRQLLGSFVLVHVLCDGIELNSTECIKTCKEEVIAHDDDLCKETCVEKSLRRIIHAGYKRELPKPVVPRIIETEWKTIQLTFNTTELANYSGLHYIVEVKPVWNYFHTRDVFTLFPYIPKYHLVSLIIKTVL</sequence>
<comment type="caution">
    <text evidence="1">The sequence shown here is derived from an EMBL/GenBank/DDBJ whole genome shotgun (WGS) entry which is preliminary data.</text>
</comment>
<protein>
    <submittedName>
        <fullName evidence="1">Uncharacterized protein</fullName>
    </submittedName>
</protein>
<evidence type="ECO:0000313" key="1">
    <source>
        <dbReference type="EMBL" id="CAB4010776.1"/>
    </source>
</evidence>